<protein>
    <submittedName>
        <fullName evidence="2">VrrA/YqfQ family protein</fullName>
    </submittedName>
</protein>
<keyword evidence="3" id="KW-1185">Reference proteome</keyword>
<feature type="region of interest" description="Disordered" evidence="1">
    <location>
        <begin position="1"/>
        <end position="39"/>
    </location>
</feature>
<gene>
    <name evidence="2" type="primary">vrrA</name>
    <name evidence="2" type="ORF">WDJ61_12405</name>
</gene>
<proteinExistence type="predicted"/>
<evidence type="ECO:0000313" key="2">
    <source>
        <dbReference type="EMBL" id="WXB92052.1"/>
    </source>
</evidence>
<dbReference type="InterPro" id="IPR025571">
    <property type="entry name" value="YqfQ"/>
</dbReference>
<reference evidence="2 3" key="1">
    <citation type="submission" date="2024-02" db="EMBL/GenBank/DDBJ databases">
        <title>Seven novel Bacillus-like species.</title>
        <authorList>
            <person name="Liu G."/>
        </authorList>
    </citation>
    <scope>NUCLEOTIDE SEQUENCE [LARGE SCALE GENOMIC DNA]</scope>
    <source>
        <strain evidence="2 3">FJAT-52991</strain>
    </source>
</reference>
<feature type="region of interest" description="Disordered" evidence="1">
    <location>
        <begin position="127"/>
        <end position="180"/>
    </location>
</feature>
<dbReference type="EMBL" id="CP147404">
    <property type="protein sequence ID" value="WXB92052.1"/>
    <property type="molecule type" value="Genomic_DNA"/>
</dbReference>
<dbReference type="Proteomes" id="UP001387364">
    <property type="component" value="Chromosome"/>
</dbReference>
<name>A0ABZ2N2W7_9BACI</name>
<evidence type="ECO:0000313" key="3">
    <source>
        <dbReference type="Proteomes" id="UP001387364"/>
    </source>
</evidence>
<feature type="compositionally biased region" description="Polar residues" evidence="1">
    <location>
        <begin position="171"/>
        <end position="180"/>
    </location>
</feature>
<sequence>MPPFSPRPQQQSPFFYGPPMRPYPTNRPSFSPQRTGRGPGLLSRLLNRQNSSSMPFTGFERQGAATVGSSAAQKLANPMNFQQMLSNTQQVLQTVQQMGPIVEQYGPIVKNLPAMWKLYRGLKSLPDAEKDNSEKTKETTKAPVKNKESLPAPSASASKKAKLEKSEQLTDRSSTPKLYV</sequence>
<feature type="compositionally biased region" description="Basic and acidic residues" evidence="1">
    <location>
        <begin position="161"/>
        <end position="170"/>
    </location>
</feature>
<evidence type="ECO:0000256" key="1">
    <source>
        <dbReference type="SAM" id="MobiDB-lite"/>
    </source>
</evidence>
<accession>A0ABZ2N2W7</accession>
<dbReference type="Pfam" id="PF14181">
    <property type="entry name" value="YqfQ"/>
    <property type="match status" value="1"/>
</dbReference>
<organism evidence="2 3">
    <name type="scientific">Bacillus kandeliae</name>
    <dbReference type="NCBI Taxonomy" id="3129297"/>
    <lineage>
        <taxon>Bacteria</taxon>
        <taxon>Bacillati</taxon>
        <taxon>Bacillota</taxon>
        <taxon>Bacilli</taxon>
        <taxon>Bacillales</taxon>
        <taxon>Bacillaceae</taxon>
        <taxon>Bacillus</taxon>
    </lineage>
</organism>
<feature type="compositionally biased region" description="Low complexity" evidence="1">
    <location>
        <begin position="149"/>
        <end position="158"/>
    </location>
</feature>
<feature type="compositionally biased region" description="Basic and acidic residues" evidence="1">
    <location>
        <begin position="127"/>
        <end position="148"/>
    </location>
</feature>
<dbReference type="RefSeq" id="WP_338750148.1">
    <property type="nucleotide sequence ID" value="NZ_CP147404.1"/>
</dbReference>